<dbReference type="FunFam" id="3.40.50.150:FF:000088">
    <property type="entry name" value="Polyamine aminopropyltransferase"/>
    <property type="match status" value="1"/>
</dbReference>
<sequence>MSYNWSWHIEWQTPYEFHAHGITNVFFDKQTDFQRIMLANLHRFGKTLIIDGKIQSSVEDEYIYHESLVHPLLLSLNEPKEVLILGGGEGATLREVLKHRYVRKAVMVDIDSTVIDVARNYMKEWHAGAFEDPRTELVIGDGYDYVKKSSEVFDAVVLDLTDPMRESTSYKLYTKEFYEILSSKVRDGGGIVTQATSPSFSLEVFSVINNTCRVVFGNSHPYITYIPAFDGLWGFVASIKGGGSIIKSEKVDEEVKERIVGELKHYDGPTHASMFNIPKGLRRILNFEKKVSTESNPVVVPA</sequence>
<dbReference type="GO" id="GO:0004766">
    <property type="term" value="F:spermidine synthase activity"/>
    <property type="evidence" value="ECO:0007669"/>
    <property type="project" value="UniProtKB-UniRule"/>
</dbReference>
<evidence type="ECO:0000259" key="9">
    <source>
        <dbReference type="PROSITE" id="PS51006"/>
    </source>
</evidence>
<dbReference type="PROSITE" id="PS01330">
    <property type="entry name" value="PABS_1"/>
    <property type="match status" value="1"/>
</dbReference>
<dbReference type="PROSITE" id="PS51006">
    <property type="entry name" value="PABS_2"/>
    <property type="match status" value="1"/>
</dbReference>
<dbReference type="OrthoDB" id="10538at2157"/>
<feature type="binding site" evidence="7">
    <location>
        <position position="109"/>
    </location>
    <ligand>
        <name>S-methyl-5'-thioadenosine</name>
        <dbReference type="ChEBI" id="CHEBI:17509"/>
    </ligand>
</feature>
<keyword evidence="12" id="KW-1185">Reference proteome</keyword>
<comment type="catalytic activity">
    <reaction evidence="6">
        <text>S-adenosyl 3-(methylsulfanyl)propylamine + spermidine = thermospermine + S-methyl-5'-thioadenosine + H(+)</text>
        <dbReference type="Rhea" id="RHEA:30515"/>
        <dbReference type="ChEBI" id="CHEBI:15378"/>
        <dbReference type="ChEBI" id="CHEBI:17509"/>
        <dbReference type="ChEBI" id="CHEBI:57443"/>
        <dbReference type="ChEBI" id="CHEBI:57834"/>
        <dbReference type="ChEBI" id="CHEBI:59903"/>
        <dbReference type="EC" id="2.5.1.79"/>
    </reaction>
</comment>
<dbReference type="Pfam" id="PF01564">
    <property type="entry name" value="Spermine_synth"/>
    <property type="match status" value="1"/>
</dbReference>
<name>A0A348B0U1_9CREN</name>
<dbReference type="InterPro" id="IPR030373">
    <property type="entry name" value="PABS_CS"/>
</dbReference>
<dbReference type="SUPFAM" id="SSF53335">
    <property type="entry name" value="S-adenosyl-L-methionine-dependent methyltransferases"/>
    <property type="match status" value="1"/>
</dbReference>
<keyword evidence="5 7" id="KW-0620">Polyamine biosynthesis</keyword>
<reference evidence="11" key="4">
    <citation type="submission" date="2020-09" db="EMBL/GenBank/DDBJ databases">
        <authorList>
            <person name="Sun Q."/>
            <person name="Ohkuma M."/>
        </authorList>
    </citation>
    <scope>NUCLEOTIDE SEQUENCE</scope>
    <source>
        <strain evidence="11">JCM 31740</strain>
    </source>
</reference>
<evidence type="ECO:0000256" key="8">
    <source>
        <dbReference type="PROSITE-ProRule" id="PRU00354"/>
    </source>
</evidence>
<feature type="domain" description="PABS" evidence="9">
    <location>
        <begin position="5"/>
        <end position="240"/>
    </location>
</feature>
<comment type="function">
    <text evidence="7">Catalyzes the irreversible transfer of a propylamine group from the amino donor S-adenosylmethioninamine (decarboxy-AdoMet) to putrescine (1,4-diaminobutane) to yield spermidine.</text>
</comment>
<keyword evidence="4 7" id="KW-0745">Spermidine biosynthesis</keyword>
<comment type="catalytic activity">
    <reaction evidence="7">
        <text>S-adenosyl 3-(methylsulfanyl)propylamine + putrescine = S-methyl-5'-thioadenosine + spermidine + H(+)</text>
        <dbReference type="Rhea" id="RHEA:12721"/>
        <dbReference type="ChEBI" id="CHEBI:15378"/>
        <dbReference type="ChEBI" id="CHEBI:17509"/>
        <dbReference type="ChEBI" id="CHEBI:57443"/>
        <dbReference type="ChEBI" id="CHEBI:57834"/>
        <dbReference type="ChEBI" id="CHEBI:326268"/>
        <dbReference type="EC" id="2.5.1.16"/>
    </reaction>
</comment>
<dbReference type="InterPro" id="IPR035246">
    <property type="entry name" value="Spermidine_synt_N"/>
</dbReference>
<dbReference type="RefSeq" id="WP_126449114.1">
    <property type="nucleotide sequence ID" value="NZ_AP018553.1"/>
</dbReference>
<evidence type="ECO:0000256" key="5">
    <source>
        <dbReference type="ARBA" id="ARBA00023115"/>
    </source>
</evidence>
<proteinExistence type="inferred from homology"/>
<evidence type="ECO:0000313" key="10">
    <source>
        <dbReference type="EMBL" id="BBD71793.1"/>
    </source>
</evidence>
<dbReference type="KEGG" id="sacd:HS1genome_0182"/>
<evidence type="ECO:0000256" key="6">
    <source>
        <dbReference type="ARBA" id="ARBA00048874"/>
    </source>
</evidence>
<reference evidence="10" key="3">
    <citation type="journal article" date="2019" name="BMC Res. Notes">
        <title>Complete genome sequence of the Sulfodiicoccus acidiphilus strain HS-1T, the first crenarchaeon that lacks polB3, isolated from an acidic hot spring in Ohwaku-dani, Hakone, Japan.</title>
        <authorList>
            <person name="Sakai H.D."/>
            <person name="Kurosawa N."/>
        </authorList>
    </citation>
    <scope>NUCLEOTIDE SEQUENCE</scope>
    <source>
        <strain evidence="10">HS-1</strain>
    </source>
</reference>
<evidence type="ECO:0000313" key="11">
    <source>
        <dbReference type="EMBL" id="GGT99234.1"/>
    </source>
</evidence>
<evidence type="ECO:0000313" key="12">
    <source>
        <dbReference type="Proteomes" id="UP000276741"/>
    </source>
</evidence>
<reference evidence="12" key="2">
    <citation type="submission" date="2018-04" db="EMBL/GenBank/DDBJ databases">
        <title>Complete genome sequence of Sulfodiicoccus acidiphilus strain HS-1.</title>
        <authorList>
            <person name="Sakai H.D."/>
            <person name="Kurosawa N."/>
        </authorList>
    </citation>
    <scope>NUCLEOTIDE SEQUENCE [LARGE SCALE GENOMIC DNA]</scope>
    <source>
        <strain evidence="12">HS-1</strain>
    </source>
</reference>
<dbReference type="InterPro" id="IPR030374">
    <property type="entry name" value="PABS"/>
</dbReference>
<dbReference type="CDD" id="cd02440">
    <property type="entry name" value="AdoMet_MTases"/>
    <property type="match status" value="1"/>
</dbReference>
<dbReference type="InterPro" id="IPR029063">
    <property type="entry name" value="SAM-dependent_MTases_sf"/>
</dbReference>
<dbReference type="PANTHER" id="PTHR43317">
    <property type="entry name" value="THERMOSPERMINE SYNTHASE ACAULIS5"/>
    <property type="match status" value="1"/>
</dbReference>
<comment type="pathway">
    <text evidence="7">Amine and polyamine biosynthesis; spermidine biosynthesis; spermidine from putrescine: step 1/1.</text>
</comment>
<reference evidence="11" key="1">
    <citation type="journal article" date="2014" name="Int. J. Syst. Evol. Microbiol.">
        <title>Complete genome sequence of Corynebacterium casei LMG S-19264T (=DSM 44701T), isolated from a smear-ripened cheese.</title>
        <authorList>
            <consortium name="US DOE Joint Genome Institute (JGI-PGF)"/>
            <person name="Walter F."/>
            <person name="Albersmeier A."/>
            <person name="Kalinowski J."/>
            <person name="Ruckert C."/>
        </authorList>
    </citation>
    <scope>NUCLEOTIDE SEQUENCE</scope>
    <source>
        <strain evidence="11">JCM 31740</strain>
    </source>
</reference>
<dbReference type="GO" id="GO:0010487">
    <property type="term" value="F:thermospermine synthase activity"/>
    <property type="evidence" value="ECO:0007669"/>
    <property type="project" value="UniProtKB-EC"/>
</dbReference>
<evidence type="ECO:0000256" key="1">
    <source>
        <dbReference type="ARBA" id="ARBA00007867"/>
    </source>
</evidence>
<dbReference type="Proteomes" id="UP000276741">
    <property type="component" value="Chromosome"/>
</dbReference>
<comment type="similarity">
    <text evidence="1 7">Belongs to the spermidine/spermine synthase family.</text>
</comment>
<feature type="binding site" evidence="7">
    <location>
        <position position="89"/>
    </location>
    <ligand>
        <name>spermidine</name>
        <dbReference type="ChEBI" id="CHEBI:57834"/>
    </ligand>
</feature>
<keyword evidence="3 7" id="KW-0808">Transferase</keyword>
<dbReference type="UniPathway" id="UPA00248">
    <property type="reaction ID" value="UER00314"/>
</dbReference>
<comment type="subunit">
    <text evidence="7">Homodimer or homotetramer.</text>
</comment>
<organism evidence="10 12">
    <name type="scientific">Sulfodiicoccus acidiphilus</name>
    <dbReference type="NCBI Taxonomy" id="1670455"/>
    <lineage>
        <taxon>Archaea</taxon>
        <taxon>Thermoproteota</taxon>
        <taxon>Thermoprotei</taxon>
        <taxon>Sulfolobales</taxon>
        <taxon>Sulfolobaceae</taxon>
        <taxon>Sulfodiicoccus</taxon>
    </lineage>
</organism>
<feature type="binding site" evidence="7">
    <location>
        <position position="65"/>
    </location>
    <ligand>
        <name>spermidine</name>
        <dbReference type="ChEBI" id="CHEBI:57834"/>
    </ligand>
</feature>
<feature type="active site" description="Proton acceptor" evidence="7 8">
    <location>
        <position position="159"/>
    </location>
</feature>
<dbReference type="Gene3D" id="2.30.140.10">
    <property type="entry name" value="Spermidine synthase, tetramerisation domain"/>
    <property type="match status" value="1"/>
</dbReference>
<evidence type="ECO:0000256" key="4">
    <source>
        <dbReference type="ARBA" id="ARBA00023066"/>
    </source>
</evidence>
<dbReference type="Proteomes" id="UP000616143">
    <property type="component" value="Unassembled WGS sequence"/>
</dbReference>
<evidence type="ECO:0000256" key="2">
    <source>
        <dbReference type="ARBA" id="ARBA00022490"/>
    </source>
</evidence>
<evidence type="ECO:0000256" key="7">
    <source>
        <dbReference type="HAMAP-Rule" id="MF_00198"/>
    </source>
</evidence>
<dbReference type="AlphaFoldDB" id="A0A348B0U1"/>
<feature type="binding site" evidence="7">
    <location>
        <begin position="141"/>
        <end position="142"/>
    </location>
    <ligand>
        <name>S-methyl-5'-thioadenosine</name>
        <dbReference type="ChEBI" id="CHEBI:17509"/>
    </ligand>
</feature>
<dbReference type="InterPro" id="IPR001045">
    <property type="entry name" value="Spermi_synthase"/>
</dbReference>
<dbReference type="GeneID" id="38665674"/>
<comment type="caution">
    <text evidence="7">Lacks conserved residue(s) required for the propagation of feature annotation.</text>
</comment>
<dbReference type="Gene3D" id="3.40.50.150">
    <property type="entry name" value="Vaccinia Virus protein VP39"/>
    <property type="match status" value="1"/>
</dbReference>
<keyword evidence="2" id="KW-0963">Cytoplasm</keyword>
<dbReference type="EMBL" id="AP018553">
    <property type="protein sequence ID" value="BBD71793.1"/>
    <property type="molecule type" value="Genomic_DNA"/>
</dbReference>
<dbReference type="HAMAP" id="MF_00198">
    <property type="entry name" value="Spermidine_synth"/>
    <property type="match status" value="1"/>
</dbReference>
<dbReference type="GO" id="GO:0008295">
    <property type="term" value="P:spermidine biosynthetic process"/>
    <property type="evidence" value="ECO:0007669"/>
    <property type="project" value="UniProtKB-UniRule"/>
</dbReference>
<dbReference type="InterPro" id="IPR037163">
    <property type="entry name" value="Spermidine_synt_N_sf"/>
</dbReference>
<dbReference type="EC" id="2.5.1.16" evidence="7"/>
<protein>
    <recommendedName>
        <fullName evidence="7">Polyamine aminopropyltransferase</fullName>
    </recommendedName>
    <alternativeName>
        <fullName evidence="7">Putrescine aminopropyltransferase</fullName>
        <shortName evidence="7">PAPT</shortName>
    </alternativeName>
    <alternativeName>
        <fullName evidence="7">Spermidine synthase</fullName>
        <shortName evidence="7">SPDS</shortName>
        <shortName evidence="7">SPDSY</shortName>
        <ecNumber evidence="7">2.5.1.16</ecNumber>
    </alternativeName>
</protein>
<dbReference type="PANTHER" id="PTHR43317:SF1">
    <property type="entry name" value="THERMOSPERMINE SYNTHASE ACAULIS5"/>
    <property type="match status" value="1"/>
</dbReference>
<evidence type="ECO:0000256" key="3">
    <source>
        <dbReference type="ARBA" id="ARBA00022679"/>
    </source>
</evidence>
<dbReference type="EMBL" id="BMQS01000014">
    <property type="protein sequence ID" value="GGT99234.1"/>
    <property type="molecule type" value="Genomic_DNA"/>
</dbReference>
<accession>A0A348B0U1</accession>
<gene>
    <name evidence="7" type="primary">speE</name>
    <name evidence="11" type="ORF">GCM10007116_15750</name>
    <name evidence="10" type="ORF">HS1genome_0182</name>
</gene>
<dbReference type="Pfam" id="PF17284">
    <property type="entry name" value="Spermine_synt_N"/>
    <property type="match status" value="1"/>
</dbReference>
<feature type="binding site" evidence="7">
    <location>
        <position position="34"/>
    </location>
    <ligand>
        <name>S-methyl-5'-thioadenosine</name>
        <dbReference type="ChEBI" id="CHEBI:17509"/>
    </ligand>
</feature>